<organism evidence="5 6">
    <name type="scientific">Elliptochloris bilobata</name>
    <dbReference type="NCBI Taxonomy" id="381761"/>
    <lineage>
        <taxon>Eukaryota</taxon>
        <taxon>Viridiplantae</taxon>
        <taxon>Chlorophyta</taxon>
        <taxon>core chlorophytes</taxon>
        <taxon>Trebouxiophyceae</taxon>
        <taxon>Trebouxiophyceae incertae sedis</taxon>
        <taxon>Elliptochloris clade</taxon>
        <taxon>Elliptochloris</taxon>
    </lineage>
</organism>
<dbReference type="PANTHER" id="PTHR21683">
    <property type="entry name" value="COILED-COIL DOMAIN-CONTAINING PROTEIN 42 LIKE-2-LIKE-RELATED"/>
    <property type="match status" value="1"/>
</dbReference>
<dbReference type="PANTHER" id="PTHR21683:SF2">
    <property type="entry name" value="COILED-COIL DOMAIN-CONTAINING PROTEIN 42 LIKE-2-LIKE"/>
    <property type="match status" value="1"/>
</dbReference>
<sequence>MEPAEFLQQVQRKRQIPHTLVLEHVSPATRLLEKRRQIFEVQEALEQQKQDYARKEEVFRRREEGLKKKDLELQASLIRFSKFLQENDAKRARALRKAADERKQRDEKQRELDALLETTSALKAQREQAQAQLQRNLRFQHYLEAVLEAADEFHEIPDIIARHAMLEALQGDLRRQQHAAAEAAEAAKAELHAFVKAKGSEILGLNNALVRLKKEVEEREAAASAAGVQRDARLQAAATAALEHGQVCTSAASLFHRVRGCSHVPRAEHASPLAQLEAVGNFVADLQAALRELRGAPHQGPSHQGPPQPLSQQVGARIAVTVLAIVLFLTLFISQLAIEEGPIKKSYISSDAVTTPCEDPAACPTAAAANTGAMAQARKMPPEPDEPVTPHFDGVGPTGQPSKHDDAEAQVAKVSPLPAGPPASDCPCTPSSSTALGPLTPSDSPEISSLQRAMDNSTLSRTQAEQAHATSLLRSIEADSPQQLGERQPLTRSLACLLLGCRGRMATVVH</sequence>
<feature type="coiled-coil region" evidence="2">
    <location>
        <begin position="31"/>
        <end position="58"/>
    </location>
</feature>
<feature type="coiled-coil region" evidence="2">
    <location>
        <begin position="166"/>
        <end position="222"/>
    </location>
</feature>
<name>A0AAW1S0W9_9CHLO</name>
<keyword evidence="6" id="KW-1185">Reference proteome</keyword>
<dbReference type="AlphaFoldDB" id="A0AAW1S0W9"/>
<proteinExistence type="predicted"/>
<gene>
    <name evidence="5" type="ORF">WJX81_002971</name>
</gene>
<reference evidence="5 6" key="1">
    <citation type="journal article" date="2024" name="Nat. Commun.">
        <title>Phylogenomics reveals the evolutionary origins of lichenization in chlorophyte algae.</title>
        <authorList>
            <person name="Puginier C."/>
            <person name="Libourel C."/>
            <person name="Otte J."/>
            <person name="Skaloud P."/>
            <person name="Haon M."/>
            <person name="Grisel S."/>
            <person name="Petersen M."/>
            <person name="Berrin J.G."/>
            <person name="Delaux P.M."/>
            <person name="Dal Grande F."/>
            <person name="Keller J."/>
        </authorList>
    </citation>
    <scope>NUCLEOTIDE SEQUENCE [LARGE SCALE GENOMIC DNA]</scope>
    <source>
        <strain evidence="5 6">SAG 245.80</strain>
    </source>
</reference>
<evidence type="ECO:0000256" key="2">
    <source>
        <dbReference type="SAM" id="Coils"/>
    </source>
</evidence>
<evidence type="ECO:0000259" key="4">
    <source>
        <dbReference type="Pfam" id="PF13863"/>
    </source>
</evidence>
<feature type="coiled-coil region" evidence="2">
    <location>
        <begin position="89"/>
        <end position="132"/>
    </location>
</feature>
<comment type="caution">
    <text evidence="5">The sequence shown here is derived from an EMBL/GenBank/DDBJ whole genome shotgun (WGS) entry which is preliminary data.</text>
</comment>
<feature type="domain" description="DUF4200" evidence="4">
    <location>
        <begin position="31"/>
        <end position="148"/>
    </location>
</feature>
<dbReference type="InterPro" id="IPR025252">
    <property type="entry name" value="DUF4200"/>
</dbReference>
<evidence type="ECO:0000256" key="1">
    <source>
        <dbReference type="ARBA" id="ARBA00023054"/>
    </source>
</evidence>
<dbReference type="Pfam" id="PF13863">
    <property type="entry name" value="DUF4200"/>
    <property type="match status" value="1"/>
</dbReference>
<dbReference type="GO" id="GO:0005856">
    <property type="term" value="C:cytoskeleton"/>
    <property type="evidence" value="ECO:0007669"/>
    <property type="project" value="UniProtKB-ARBA"/>
</dbReference>
<accession>A0AAW1S0W9</accession>
<evidence type="ECO:0000313" key="5">
    <source>
        <dbReference type="EMBL" id="KAK9839645.1"/>
    </source>
</evidence>
<keyword evidence="1 2" id="KW-0175">Coiled coil</keyword>
<feature type="compositionally biased region" description="Polar residues" evidence="3">
    <location>
        <begin position="429"/>
        <end position="448"/>
    </location>
</feature>
<dbReference type="Proteomes" id="UP001445335">
    <property type="component" value="Unassembled WGS sequence"/>
</dbReference>
<evidence type="ECO:0000313" key="6">
    <source>
        <dbReference type="Proteomes" id="UP001445335"/>
    </source>
</evidence>
<dbReference type="InterPro" id="IPR051147">
    <property type="entry name" value="CFAP_domain-containing"/>
</dbReference>
<evidence type="ECO:0000256" key="3">
    <source>
        <dbReference type="SAM" id="MobiDB-lite"/>
    </source>
</evidence>
<dbReference type="EMBL" id="JALJOU010000015">
    <property type="protein sequence ID" value="KAK9839645.1"/>
    <property type="molecule type" value="Genomic_DNA"/>
</dbReference>
<feature type="region of interest" description="Disordered" evidence="3">
    <location>
        <begin position="373"/>
        <end position="448"/>
    </location>
</feature>
<protein>
    <recommendedName>
        <fullName evidence="4">DUF4200 domain-containing protein</fullName>
    </recommendedName>
</protein>